<dbReference type="Proteomes" id="UP001299546">
    <property type="component" value="Unassembled WGS sequence"/>
</dbReference>
<dbReference type="InterPro" id="IPR057744">
    <property type="entry name" value="OTAase-like"/>
</dbReference>
<reference evidence="2 3" key="1">
    <citation type="submission" date="2021-10" db="EMBL/GenBank/DDBJ databases">
        <title>Collection of gut derived symbiotic bacterial strains cultured from healthy donors.</title>
        <authorList>
            <person name="Lin H."/>
            <person name="Littmann E."/>
            <person name="Kohout C."/>
            <person name="Pamer E.G."/>
        </authorList>
    </citation>
    <scope>NUCLEOTIDE SEQUENCE [LARGE SCALE GENOMIC DNA]</scope>
    <source>
        <strain evidence="2 3">DFI.1.165</strain>
    </source>
</reference>
<evidence type="ECO:0000259" key="1">
    <source>
        <dbReference type="Pfam" id="PF01979"/>
    </source>
</evidence>
<sequence>MSDGLVIKNCKFIRELTEGTDTVFGDVYVKDGMIEAILPCGTVSEGGDFQVFDIGGATLMPGMIDAHVHLYMSKNADECANIYSGDRVFECYRYAKEFLEYGYTTLRDAGDTEEYPTVHLGRAIESGLLEGPEIIPCGLTLVPYLQGTDVSIWKYTTYEVSGPMEVREGVRKNLQKGAQFIKLYGSGSMICPGTVPGRRILFDDEIIAAVEAAEMQGSYVAIHAHGAEAAEQAFRCGVRTVEHATLISHETVDYVKGLKRLAGIVPTLSIFTQIMNPDWNYPDAEKYARQAKEMFEVCLDAMKYAYNKGILMGFGTDLFMDEFLKDPFGELRIRKEKFGFAGIDILRQATIQNAALIGRDDVIGTIKTGKRADMLVIDGDPAQDFSVMYKKPMYIIKGGKIVR</sequence>
<gene>
    <name evidence="2" type="ORF">LIZ65_08665</name>
</gene>
<protein>
    <submittedName>
        <fullName evidence="2">Amidohydrolase family protein</fullName>
    </submittedName>
</protein>
<feature type="domain" description="Amidohydrolase-related" evidence="1">
    <location>
        <begin position="58"/>
        <end position="402"/>
    </location>
</feature>
<accession>A0ABS8DG13</accession>
<dbReference type="RefSeq" id="WP_066737751.1">
    <property type="nucleotide sequence ID" value="NZ_JAJCIQ010000005.1"/>
</dbReference>
<evidence type="ECO:0000313" key="3">
    <source>
        <dbReference type="Proteomes" id="UP001299546"/>
    </source>
</evidence>
<dbReference type="Pfam" id="PF01979">
    <property type="entry name" value="Amidohydro_1"/>
    <property type="match status" value="1"/>
</dbReference>
<dbReference type="EMBL" id="JAJCIS010000004">
    <property type="protein sequence ID" value="MCB7387360.1"/>
    <property type="molecule type" value="Genomic_DNA"/>
</dbReference>
<dbReference type="Gene3D" id="3.20.20.140">
    <property type="entry name" value="Metal-dependent hydrolases"/>
    <property type="match status" value="1"/>
</dbReference>
<dbReference type="SUPFAM" id="SSF51338">
    <property type="entry name" value="Composite domain of metallo-dependent hydrolases"/>
    <property type="match status" value="1"/>
</dbReference>
<organism evidence="2 3">
    <name type="scientific">Bariatricus massiliensis</name>
    <dbReference type="NCBI Taxonomy" id="1745713"/>
    <lineage>
        <taxon>Bacteria</taxon>
        <taxon>Bacillati</taxon>
        <taxon>Bacillota</taxon>
        <taxon>Clostridia</taxon>
        <taxon>Lachnospirales</taxon>
        <taxon>Lachnospiraceae</taxon>
        <taxon>Bariatricus</taxon>
    </lineage>
</organism>
<dbReference type="PANTHER" id="PTHR43135">
    <property type="entry name" value="ALPHA-D-RIBOSE 1-METHYLPHOSPHONATE 5-TRIPHOSPHATE DIPHOSPHATASE"/>
    <property type="match status" value="1"/>
</dbReference>
<dbReference type="Gene3D" id="2.30.40.10">
    <property type="entry name" value="Urease, subunit C, domain 1"/>
    <property type="match status" value="1"/>
</dbReference>
<dbReference type="PANTHER" id="PTHR43135:SF3">
    <property type="entry name" value="ALPHA-D-RIBOSE 1-METHYLPHOSPHONATE 5-TRIPHOSPHATE DIPHOSPHATASE"/>
    <property type="match status" value="1"/>
</dbReference>
<name>A0ABS8DG13_9FIRM</name>
<evidence type="ECO:0000313" key="2">
    <source>
        <dbReference type="EMBL" id="MCB7387360.1"/>
    </source>
</evidence>
<comment type="caution">
    <text evidence="2">The sequence shown here is derived from an EMBL/GenBank/DDBJ whole genome shotgun (WGS) entry which is preliminary data.</text>
</comment>
<dbReference type="InterPro" id="IPR011059">
    <property type="entry name" value="Metal-dep_hydrolase_composite"/>
</dbReference>
<proteinExistence type="predicted"/>
<dbReference type="CDD" id="cd01299">
    <property type="entry name" value="Met_dep_hydrolase_A"/>
    <property type="match status" value="1"/>
</dbReference>
<dbReference type="InterPro" id="IPR032466">
    <property type="entry name" value="Metal_Hydrolase"/>
</dbReference>
<dbReference type="InterPro" id="IPR051781">
    <property type="entry name" value="Metallo-dep_Hydrolase"/>
</dbReference>
<dbReference type="SUPFAM" id="SSF51556">
    <property type="entry name" value="Metallo-dependent hydrolases"/>
    <property type="match status" value="1"/>
</dbReference>
<dbReference type="InterPro" id="IPR006680">
    <property type="entry name" value="Amidohydro-rel"/>
</dbReference>
<keyword evidence="3" id="KW-1185">Reference proteome</keyword>